<name>A0ABS6PF12_9PSED</name>
<gene>
    <name evidence="2" type="ORF">KVG96_14015</name>
</gene>
<dbReference type="RefSeq" id="WP_217892683.1">
    <property type="nucleotide sequence ID" value="NZ_JAHSTS010000002.1"/>
</dbReference>
<feature type="chain" id="PRO_5047448617" evidence="1">
    <location>
        <begin position="23"/>
        <end position="341"/>
    </location>
</feature>
<evidence type="ECO:0000256" key="1">
    <source>
        <dbReference type="SAM" id="SignalP"/>
    </source>
</evidence>
<reference evidence="2 3" key="1">
    <citation type="submission" date="2021-06" db="EMBL/GenBank/DDBJ databases">
        <title>Updating the genus Pseudomonas: Description of 43 new species and partition of the Pseudomonas putida group.</title>
        <authorList>
            <person name="Girard L."/>
            <person name="Lood C."/>
            <person name="Vandamme P."/>
            <person name="Rokni-Zadeh H."/>
            <person name="Van Noort V."/>
            <person name="Hofte M."/>
            <person name="Lavigne R."/>
            <person name="De Mot R."/>
        </authorList>
    </citation>
    <scope>NUCLEOTIDE SEQUENCE [LARGE SCALE GENOMIC DNA]</scope>
    <source>
        <strain evidence="2 3">COR58</strain>
    </source>
</reference>
<keyword evidence="3" id="KW-1185">Reference proteome</keyword>
<sequence>MPNLTRPLTLTLALFLSLNASALSLHSEQRSDGTTALLLTNAPAPAGTPNLNEDPAIRSVLVDFLGYATGSYTNHKTMIVQQVLEALDSEYSAIEEGLPPGRSMITAMNDGNNGRDRAALLLNEKGQLMALGLVNGHCTVKSSEEPVTCNDLPDTVLTVFQPKGANKSDAAPLIAWSKQLPRLLAIRAESDDPETRAAAQKIATVEYVSTDPEKGAWSAAQLPSDFPKAMLPMLPKRAHLIGAGAHGEFTTPGMEGTPMDGDWDKMAGRPRHEFEVILRTYSDYADVLDFYKQQAKDAQISGNERKALVEGYIGGGTYKVEIRNREAEGTVITLSAWKQEV</sequence>
<dbReference type="Proteomes" id="UP000765224">
    <property type="component" value="Unassembled WGS sequence"/>
</dbReference>
<protein>
    <submittedName>
        <fullName evidence="2">Uncharacterized protein</fullName>
    </submittedName>
</protein>
<accession>A0ABS6PF12</accession>
<proteinExistence type="predicted"/>
<keyword evidence="1" id="KW-0732">Signal</keyword>
<feature type="signal peptide" evidence="1">
    <location>
        <begin position="1"/>
        <end position="22"/>
    </location>
</feature>
<evidence type="ECO:0000313" key="3">
    <source>
        <dbReference type="Proteomes" id="UP000765224"/>
    </source>
</evidence>
<dbReference type="EMBL" id="JAHSTS010000002">
    <property type="protein sequence ID" value="MBV4459072.1"/>
    <property type="molecule type" value="Genomic_DNA"/>
</dbReference>
<evidence type="ECO:0000313" key="2">
    <source>
        <dbReference type="EMBL" id="MBV4459072.1"/>
    </source>
</evidence>
<organism evidence="2 3">
    <name type="scientific">Pseudomonas ekonensis</name>
    <dbReference type="NCBI Taxonomy" id="2842353"/>
    <lineage>
        <taxon>Bacteria</taxon>
        <taxon>Pseudomonadati</taxon>
        <taxon>Pseudomonadota</taxon>
        <taxon>Gammaproteobacteria</taxon>
        <taxon>Pseudomonadales</taxon>
        <taxon>Pseudomonadaceae</taxon>
        <taxon>Pseudomonas</taxon>
    </lineage>
</organism>
<comment type="caution">
    <text evidence="2">The sequence shown here is derived from an EMBL/GenBank/DDBJ whole genome shotgun (WGS) entry which is preliminary data.</text>
</comment>